<dbReference type="SUPFAM" id="SSF48371">
    <property type="entry name" value="ARM repeat"/>
    <property type="match status" value="1"/>
</dbReference>
<dbReference type="InterPro" id="IPR044218">
    <property type="entry name" value="SWEETIE"/>
</dbReference>
<sequence>MAKRQTESVALSKFGVLVAQLESIVASALQQPPDPLLCFDLLSALVASIEEESQEAIVQWQRKCEDALYSLLVLGARRPIRRLASSALVRVIAKGDVISIYSRASTLQGWLADCKRSEPLSCAGVAQCLGELYTYFGRRITSGLTETANIVTKLLKFHEDFVRQDALRMLESALEGSGPGMLQQDA</sequence>
<name>A0AAP0FTX0_9ASPA</name>
<protein>
    <recommendedName>
        <fullName evidence="3">ARM repeat superfamily protein</fullName>
    </recommendedName>
</protein>
<dbReference type="EMBL" id="JBBWWQ010000021">
    <property type="protein sequence ID" value="KAK8913850.1"/>
    <property type="molecule type" value="Genomic_DNA"/>
</dbReference>
<evidence type="ECO:0000313" key="1">
    <source>
        <dbReference type="EMBL" id="KAK8913850.1"/>
    </source>
</evidence>
<dbReference type="GO" id="GO:0005975">
    <property type="term" value="P:carbohydrate metabolic process"/>
    <property type="evidence" value="ECO:0007669"/>
    <property type="project" value="InterPro"/>
</dbReference>
<gene>
    <name evidence="1" type="ORF">KSP39_PZI024322</name>
</gene>
<keyword evidence="2" id="KW-1185">Reference proteome</keyword>
<organism evidence="1 2">
    <name type="scientific">Platanthera zijinensis</name>
    <dbReference type="NCBI Taxonomy" id="2320716"/>
    <lineage>
        <taxon>Eukaryota</taxon>
        <taxon>Viridiplantae</taxon>
        <taxon>Streptophyta</taxon>
        <taxon>Embryophyta</taxon>
        <taxon>Tracheophyta</taxon>
        <taxon>Spermatophyta</taxon>
        <taxon>Magnoliopsida</taxon>
        <taxon>Liliopsida</taxon>
        <taxon>Asparagales</taxon>
        <taxon>Orchidaceae</taxon>
        <taxon>Orchidoideae</taxon>
        <taxon>Orchideae</taxon>
        <taxon>Orchidinae</taxon>
        <taxon>Platanthera</taxon>
    </lineage>
</organism>
<dbReference type="PANTHER" id="PTHR46975:SF2">
    <property type="entry name" value="PROTEIN SWEETIE"/>
    <property type="match status" value="1"/>
</dbReference>
<dbReference type="AlphaFoldDB" id="A0AAP0FTX0"/>
<accession>A0AAP0FTX0</accession>
<proteinExistence type="predicted"/>
<evidence type="ECO:0000313" key="2">
    <source>
        <dbReference type="Proteomes" id="UP001418222"/>
    </source>
</evidence>
<dbReference type="Proteomes" id="UP001418222">
    <property type="component" value="Unassembled WGS sequence"/>
</dbReference>
<comment type="caution">
    <text evidence="1">The sequence shown here is derived from an EMBL/GenBank/DDBJ whole genome shotgun (WGS) entry which is preliminary data.</text>
</comment>
<reference evidence="1 2" key="1">
    <citation type="journal article" date="2022" name="Nat. Plants">
        <title>Genomes of leafy and leafless Platanthera orchids illuminate the evolution of mycoheterotrophy.</title>
        <authorList>
            <person name="Li M.H."/>
            <person name="Liu K.W."/>
            <person name="Li Z."/>
            <person name="Lu H.C."/>
            <person name="Ye Q.L."/>
            <person name="Zhang D."/>
            <person name="Wang J.Y."/>
            <person name="Li Y.F."/>
            <person name="Zhong Z.M."/>
            <person name="Liu X."/>
            <person name="Yu X."/>
            <person name="Liu D.K."/>
            <person name="Tu X.D."/>
            <person name="Liu B."/>
            <person name="Hao Y."/>
            <person name="Liao X.Y."/>
            <person name="Jiang Y.T."/>
            <person name="Sun W.H."/>
            <person name="Chen J."/>
            <person name="Chen Y.Q."/>
            <person name="Ai Y."/>
            <person name="Zhai J.W."/>
            <person name="Wu S.S."/>
            <person name="Zhou Z."/>
            <person name="Hsiao Y.Y."/>
            <person name="Wu W.L."/>
            <person name="Chen Y.Y."/>
            <person name="Lin Y.F."/>
            <person name="Hsu J.L."/>
            <person name="Li C.Y."/>
            <person name="Wang Z.W."/>
            <person name="Zhao X."/>
            <person name="Zhong W.Y."/>
            <person name="Ma X.K."/>
            <person name="Ma L."/>
            <person name="Huang J."/>
            <person name="Chen G.Z."/>
            <person name="Huang M.Z."/>
            <person name="Huang L."/>
            <person name="Peng D.H."/>
            <person name="Luo Y.B."/>
            <person name="Zou S.Q."/>
            <person name="Chen S.P."/>
            <person name="Lan S."/>
            <person name="Tsai W.C."/>
            <person name="Van de Peer Y."/>
            <person name="Liu Z.J."/>
        </authorList>
    </citation>
    <scope>NUCLEOTIDE SEQUENCE [LARGE SCALE GENOMIC DNA]</scope>
    <source>
        <strain evidence="1">Lor287</strain>
    </source>
</reference>
<dbReference type="PANTHER" id="PTHR46975">
    <property type="entry name" value="PROTEIN SWEETIE"/>
    <property type="match status" value="1"/>
</dbReference>
<evidence type="ECO:0008006" key="3">
    <source>
        <dbReference type="Google" id="ProtNLM"/>
    </source>
</evidence>
<dbReference type="InterPro" id="IPR016024">
    <property type="entry name" value="ARM-type_fold"/>
</dbReference>